<protein>
    <submittedName>
        <fullName evidence="2">Uncharacterized protein</fullName>
    </submittedName>
</protein>
<reference evidence="2 3" key="1">
    <citation type="submission" date="2018-10" db="EMBL/GenBank/DDBJ databases">
        <authorList>
            <person name="Ekblom R."/>
            <person name="Jareborg N."/>
        </authorList>
    </citation>
    <scope>NUCLEOTIDE SEQUENCE [LARGE SCALE GENOMIC DNA]</scope>
    <source>
        <tissue evidence="2">Muscle</tissue>
    </source>
</reference>
<dbReference type="Proteomes" id="UP000269945">
    <property type="component" value="Unassembled WGS sequence"/>
</dbReference>
<accession>A0A9X9LSN6</accession>
<gene>
    <name evidence="2" type="ORF">BN2614_LOCUS3</name>
</gene>
<sequence>AALAGGLQALPRALHAELAGHRRAMGHLHHLLRHHQRGGLHPALLGGRQREHPQAWLLRPLPLLCGQRAGGPRAHLPRLLHRLQHHPVRRLQGSRLLRAALHGADPRLYHLLCAFLLLQHGHGLQDLRLDAALGSSVPRAGLHDLPRRLGRRDDPGHVRGQDREVLPGGLFGALGVHPGHHRHPQRPHP</sequence>
<dbReference type="AlphaFoldDB" id="A0A9X9LSN6"/>
<keyword evidence="3" id="KW-1185">Reference proteome</keyword>
<name>A0A9X9LSN6_GULGU</name>
<feature type="compositionally biased region" description="Basic residues" evidence="1">
    <location>
        <begin position="178"/>
        <end position="189"/>
    </location>
</feature>
<evidence type="ECO:0000313" key="2">
    <source>
        <dbReference type="EMBL" id="VCW84974.1"/>
    </source>
</evidence>
<feature type="region of interest" description="Disordered" evidence="1">
    <location>
        <begin position="147"/>
        <end position="189"/>
    </location>
</feature>
<organism evidence="2 3">
    <name type="scientific">Gulo gulo</name>
    <name type="common">Wolverine</name>
    <name type="synonym">Gluton</name>
    <dbReference type="NCBI Taxonomy" id="48420"/>
    <lineage>
        <taxon>Eukaryota</taxon>
        <taxon>Metazoa</taxon>
        <taxon>Chordata</taxon>
        <taxon>Craniata</taxon>
        <taxon>Vertebrata</taxon>
        <taxon>Euteleostomi</taxon>
        <taxon>Mammalia</taxon>
        <taxon>Eutheria</taxon>
        <taxon>Laurasiatheria</taxon>
        <taxon>Carnivora</taxon>
        <taxon>Caniformia</taxon>
        <taxon>Musteloidea</taxon>
        <taxon>Mustelidae</taxon>
        <taxon>Guloninae</taxon>
        <taxon>Gulo</taxon>
    </lineage>
</organism>
<comment type="caution">
    <text evidence="2">The sequence shown here is derived from an EMBL/GenBank/DDBJ whole genome shotgun (WGS) entry which is preliminary data.</text>
</comment>
<feature type="compositionally biased region" description="Basic and acidic residues" evidence="1">
    <location>
        <begin position="147"/>
        <end position="165"/>
    </location>
</feature>
<feature type="non-terminal residue" evidence="2">
    <location>
        <position position="1"/>
    </location>
</feature>
<proteinExistence type="predicted"/>
<evidence type="ECO:0000256" key="1">
    <source>
        <dbReference type="SAM" id="MobiDB-lite"/>
    </source>
</evidence>
<dbReference type="EMBL" id="CYRY02015017">
    <property type="protein sequence ID" value="VCW84974.1"/>
    <property type="molecule type" value="Genomic_DNA"/>
</dbReference>
<feature type="non-terminal residue" evidence="2">
    <location>
        <position position="189"/>
    </location>
</feature>
<evidence type="ECO:0000313" key="3">
    <source>
        <dbReference type="Proteomes" id="UP000269945"/>
    </source>
</evidence>